<dbReference type="Gene3D" id="3.40.50.12780">
    <property type="entry name" value="N-terminal domain of ligase-like"/>
    <property type="match status" value="1"/>
</dbReference>
<dbReference type="SUPFAM" id="SSF47336">
    <property type="entry name" value="ACP-like"/>
    <property type="match status" value="1"/>
</dbReference>
<evidence type="ECO:0000313" key="2">
    <source>
        <dbReference type="EMBL" id="KVP94097.1"/>
    </source>
</evidence>
<dbReference type="GO" id="GO:0047527">
    <property type="term" value="F:2,3-dihydroxybenzoate-serine ligase activity"/>
    <property type="evidence" value="ECO:0007669"/>
    <property type="project" value="TreeGrafter"/>
</dbReference>
<feature type="domain" description="Carrier" evidence="1">
    <location>
        <begin position="1018"/>
        <end position="1093"/>
    </location>
</feature>
<dbReference type="InterPro" id="IPR045851">
    <property type="entry name" value="AMP-bd_C_sf"/>
</dbReference>
<dbReference type="AlphaFoldDB" id="A0AAW3MY92"/>
<dbReference type="GO" id="GO:0009366">
    <property type="term" value="C:enterobactin synthetase complex"/>
    <property type="evidence" value="ECO:0007669"/>
    <property type="project" value="TreeGrafter"/>
</dbReference>
<dbReference type="EMBL" id="LPBJ01000074">
    <property type="protein sequence ID" value="KVP94097.1"/>
    <property type="molecule type" value="Genomic_DNA"/>
</dbReference>
<name>A0AAW3MY92_9BURK</name>
<dbReference type="InterPro" id="IPR000873">
    <property type="entry name" value="AMP-dep_synth/lig_dom"/>
</dbReference>
<dbReference type="InterPro" id="IPR023213">
    <property type="entry name" value="CAT-like_dom_sf"/>
</dbReference>
<keyword evidence="3" id="KW-1185">Reference proteome</keyword>
<dbReference type="Gene3D" id="3.30.300.30">
    <property type="match status" value="1"/>
</dbReference>
<proteinExistence type="predicted"/>
<dbReference type="Gene3D" id="3.30.559.30">
    <property type="entry name" value="Nonribosomal peptide synthetase, condensation domain"/>
    <property type="match status" value="1"/>
</dbReference>
<dbReference type="Gene3D" id="3.30.559.10">
    <property type="entry name" value="Chloramphenicol acetyltransferase-like domain"/>
    <property type="match status" value="1"/>
</dbReference>
<dbReference type="PANTHER" id="PTHR45527">
    <property type="entry name" value="NONRIBOSOMAL PEPTIDE SYNTHETASE"/>
    <property type="match status" value="1"/>
</dbReference>
<dbReference type="GO" id="GO:0031177">
    <property type="term" value="F:phosphopantetheine binding"/>
    <property type="evidence" value="ECO:0007669"/>
    <property type="project" value="TreeGrafter"/>
</dbReference>
<dbReference type="GO" id="GO:0009239">
    <property type="term" value="P:enterobactin biosynthetic process"/>
    <property type="evidence" value="ECO:0007669"/>
    <property type="project" value="TreeGrafter"/>
</dbReference>
<dbReference type="NCBIfam" id="TIGR01733">
    <property type="entry name" value="AA-adenyl-dom"/>
    <property type="match status" value="1"/>
</dbReference>
<dbReference type="GO" id="GO:0043041">
    <property type="term" value="P:amino acid activation for nonribosomal peptide biosynthetic process"/>
    <property type="evidence" value="ECO:0007669"/>
    <property type="project" value="TreeGrafter"/>
</dbReference>
<dbReference type="GO" id="GO:0005829">
    <property type="term" value="C:cytosol"/>
    <property type="evidence" value="ECO:0007669"/>
    <property type="project" value="TreeGrafter"/>
</dbReference>
<dbReference type="Gene3D" id="1.10.1200.10">
    <property type="entry name" value="ACP-like"/>
    <property type="match status" value="1"/>
</dbReference>
<dbReference type="InterPro" id="IPR009081">
    <property type="entry name" value="PP-bd_ACP"/>
</dbReference>
<sequence>MKPRNPGNEMNSKPISGLSAQERESLLRRALGEGLGRTASGAAPIAAVASSGAMPLSFAQQRMWFLSQLDGTGTAYHMDDGVRLVGDLDVAAFKVALDTLVARHGALRTRIVLVDGQPAQCVDEHAVGFPLAEEDLRRCADPDAALADAVRRNARSPFDLERGPLGRGLLLRTAEHTHVFLLTLHHIVCDGWSMGILSRELAAIYAAIRAGERVPRLPEPPVDYASYVEWQRRTLQGDAIMQQIAYWSSALRDAPALVPLPTDRPRTRPRQGDAANRPFSFEMGLVRRLRAACARRAATPYMAMLAAWAIVIARLSGERDVVIATPVANRTRVEIESIVGLFANTLAIRVDMRTLGPKATIDDVLTLVRTIVLDAQRCRDVPFEQVIEAVRPARQTGHAPLLQLMFAWQEHARQTLRVPGLEIVPFETTHRAYDSEIAVSVGDSGEDIAGHVAYAGALYDAETIDAFVGAWKSVLEAIVDDPSRSVDTILLMPEATRRQILFDWNAAASSNEDCAFVHRQVAARARAMPDSVAIVQDSAAFSYAELDARADRLARRLRAIGVGPDALVAIVAAKAPVTIAGMLAVLKAGGAYLPIDPARSGPALARALADGAPAAVLVDDLGRTALADIAPAVPVVDLGADDAVVDDAVAVPLHPGNLAYAVCTSGSTGHPKIVTVEHRNLSSLLCWQRDAYALAPGARTSSVVSLGFDAAALEIWTALCAGAELHLPPLRAKGLSIDEMLDWWRAQALDVSFLPTPIAEYAFAHGIAHPTLRTLFVGGDRLRTLPGELSAALVDLYGPSEATVLSIAGRVDLRRTRAVLGRPTPHGKIYVLDPYGEPLPVGIPGEIHIGGPCVSRGYLHDPARNAACFVPDPFSGEPGARLYRTGDRGRWLADGSIEFLGRNARQAKVAGMRVELSAIEASLDEHPAVREAVVVARCDDERGDGDATLVAYVLPAPGEPAPAVASLRDHLVARLPASLVPVAFVVLDAWPLGTNGKLDRSALPAPRAEDWARTRAAPPVDDFEIAIAKIWCELLGRPAVSRDDDFFELGGHSLQCAVMNQRLHAAFGVDVGIRYLYEYRTLKHIAERTALLCGEAKPHTGPTGERPSGTLEI</sequence>
<dbReference type="InterPro" id="IPR001242">
    <property type="entry name" value="Condensation_dom"/>
</dbReference>
<gene>
    <name evidence="2" type="ORF">WJ96_13145</name>
</gene>
<dbReference type="Pfam" id="PF00668">
    <property type="entry name" value="Condensation"/>
    <property type="match status" value="1"/>
</dbReference>
<protein>
    <recommendedName>
        <fullName evidence="1">Carrier domain-containing protein</fullName>
    </recommendedName>
</protein>
<evidence type="ECO:0000259" key="1">
    <source>
        <dbReference type="PROSITE" id="PS50075"/>
    </source>
</evidence>
<dbReference type="Pfam" id="PF00550">
    <property type="entry name" value="PP-binding"/>
    <property type="match status" value="1"/>
</dbReference>
<dbReference type="Pfam" id="PF00501">
    <property type="entry name" value="AMP-binding"/>
    <property type="match status" value="1"/>
</dbReference>
<dbReference type="Proteomes" id="UP000056453">
    <property type="component" value="Unassembled WGS sequence"/>
</dbReference>
<dbReference type="InterPro" id="IPR036736">
    <property type="entry name" value="ACP-like_sf"/>
</dbReference>
<organism evidence="2 3">
    <name type="scientific">Burkholderia ubonensis</name>
    <dbReference type="NCBI Taxonomy" id="101571"/>
    <lineage>
        <taxon>Bacteria</taxon>
        <taxon>Pseudomonadati</taxon>
        <taxon>Pseudomonadota</taxon>
        <taxon>Betaproteobacteria</taxon>
        <taxon>Burkholderiales</taxon>
        <taxon>Burkholderiaceae</taxon>
        <taxon>Burkholderia</taxon>
        <taxon>Burkholderia cepacia complex</taxon>
    </lineage>
</organism>
<reference evidence="2 3" key="1">
    <citation type="submission" date="2015-11" db="EMBL/GenBank/DDBJ databases">
        <title>Expanding the genomic diversity of Burkholderia species for the development of highly accurate diagnostics.</title>
        <authorList>
            <person name="Sahl J."/>
            <person name="Keim P."/>
            <person name="Wagner D."/>
        </authorList>
    </citation>
    <scope>NUCLEOTIDE SEQUENCE [LARGE SCALE GENOMIC DNA]</scope>
    <source>
        <strain evidence="2 3">MSMB1808WGS</strain>
    </source>
</reference>
<dbReference type="InterPro" id="IPR025110">
    <property type="entry name" value="AMP-bd_C"/>
</dbReference>
<dbReference type="CDD" id="cd19531">
    <property type="entry name" value="LCL_NRPS-like"/>
    <property type="match status" value="1"/>
</dbReference>
<dbReference type="PANTHER" id="PTHR45527:SF1">
    <property type="entry name" value="FATTY ACID SYNTHASE"/>
    <property type="match status" value="1"/>
</dbReference>
<dbReference type="InterPro" id="IPR042099">
    <property type="entry name" value="ANL_N_sf"/>
</dbReference>
<accession>A0AAW3MY92</accession>
<evidence type="ECO:0000313" key="3">
    <source>
        <dbReference type="Proteomes" id="UP000056453"/>
    </source>
</evidence>
<comment type="caution">
    <text evidence="2">The sequence shown here is derived from an EMBL/GenBank/DDBJ whole genome shotgun (WGS) entry which is preliminary data.</text>
</comment>
<dbReference type="Pfam" id="PF13193">
    <property type="entry name" value="AMP-binding_C"/>
    <property type="match status" value="1"/>
</dbReference>
<dbReference type="InterPro" id="IPR010071">
    <property type="entry name" value="AA_adenyl_dom"/>
</dbReference>
<dbReference type="SUPFAM" id="SSF56801">
    <property type="entry name" value="Acetyl-CoA synthetase-like"/>
    <property type="match status" value="1"/>
</dbReference>
<dbReference type="PROSITE" id="PS50075">
    <property type="entry name" value="CARRIER"/>
    <property type="match status" value="1"/>
</dbReference>
<dbReference type="SUPFAM" id="SSF52777">
    <property type="entry name" value="CoA-dependent acyltransferases"/>
    <property type="match status" value="2"/>
</dbReference>